<dbReference type="Proteomes" id="UP000039865">
    <property type="component" value="Unassembled WGS sequence"/>
</dbReference>
<feature type="coiled-coil region" evidence="1">
    <location>
        <begin position="852"/>
        <end position="879"/>
    </location>
</feature>
<dbReference type="AlphaFoldDB" id="A0A077ZY56"/>
<organism evidence="4 5">
    <name type="scientific">Stylonychia lemnae</name>
    <name type="common">Ciliate</name>
    <dbReference type="NCBI Taxonomy" id="5949"/>
    <lineage>
        <taxon>Eukaryota</taxon>
        <taxon>Sar</taxon>
        <taxon>Alveolata</taxon>
        <taxon>Ciliophora</taxon>
        <taxon>Intramacronucleata</taxon>
        <taxon>Spirotrichea</taxon>
        <taxon>Stichotrichia</taxon>
        <taxon>Sporadotrichida</taxon>
        <taxon>Oxytrichidae</taxon>
        <taxon>Stylonychinae</taxon>
        <taxon>Stylonychia</taxon>
    </lineage>
</organism>
<protein>
    <submittedName>
        <fullName evidence="4">Uncharacterized protein</fullName>
    </submittedName>
</protein>
<evidence type="ECO:0000313" key="4">
    <source>
        <dbReference type="EMBL" id="CDW74810.1"/>
    </source>
</evidence>
<name>A0A077ZY56_STYLE</name>
<feature type="transmembrane region" description="Helical" evidence="3">
    <location>
        <begin position="687"/>
        <end position="704"/>
    </location>
</feature>
<evidence type="ECO:0000313" key="5">
    <source>
        <dbReference type="Proteomes" id="UP000039865"/>
    </source>
</evidence>
<feature type="region of interest" description="Disordered" evidence="2">
    <location>
        <begin position="887"/>
        <end position="938"/>
    </location>
</feature>
<feature type="transmembrane region" description="Helical" evidence="3">
    <location>
        <begin position="758"/>
        <end position="778"/>
    </location>
</feature>
<keyword evidence="5" id="KW-1185">Reference proteome</keyword>
<accession>A0A077ZY56</accession>
<feature type="compositionally biased region" description="Basic and acidic residues" evidence="2">
    <location>
        <begin position="889"/>
        <end position="902"/>
    </location>
</feature>
<keyword evidence="3" id="KW-0472">Membrane</keyword>
<feature type="transmembrane region" description="Helical" evidence="3">
    <location>
        <begin position="608"/>
        <end position="631"/>
    </location>
</feature>
<evidence type="ECO:0000256" key="1">
    <source>
        <dbReference type="SAM" id="Coils"/>
    </source>
</evidence>
<dbReference type="EMBL" id="CCKQ01003681">
    <property type="protein sequence ID" value="CDW74810.1"/>
    <property type="molecule type" value="Genomic_DNA"/>
</dbReference>
<feature type="coiled-coil region" evidence="1">
    <location>
        <begin position="88"/>
        <end position="131"/>
    </location>
</feature>
<sequence>MKFNESDFLVLKLYKKDDIYRLVITQRIKKLVSTDFINKDSTSSLKIRLTSEGDVYQILIDRITTWQQYYVSFYKNEQEIEYIGKKIERILENNFDNLEEQKQKIKAKHLKQKLNKIFADLTSKAQSLIQEIDHDFIIVGRKYLVYQNKINIFYILLDDITENKDFEKININLRKGKISQLAEVQNRSQVQFVYHQSKPFKYNYIVTWDLDKNIEVQILELPYQKGLREDIRIYKGVSERLNYYIPQDKNFIYDIRFEYPCNMYQGELIQDHIISNQFDVMAQNNYRNEKNIEENTQVGIPILRHLNFSLDGNNFYHYLFNNFTFLKQSLREIKRQTSELNNEEAEYYIYYLLFMNNKDESPFDLSMKNFTPRSIDILLDILSINDNYDYFIFLKKHLFRLLEMKSDKFERFFDECSSVKSHNIRVPWKIQRDLAYFTHNTSYISDEFIIEKLKVKREDLNETEDGPNTKVLDKILLNQYDLVPDIDEIQGLRYQIEPGFNTRDLYMNTDKKSVVFETYDFGWILKDDTGQQFIQYLKNQRIDSALFTLKIVQTIINTQWKILRHKVVLYEFIPMCIQIILVLLYNTNLNRNLFTYHTFQKYSEQEEMVYQIIHYVIGALQTILAIYFVILEFNKYKRSKSRTVLGFLIYHISVIIATMLDIGLIGIYEDNTIKDFLDNPLRDIFKILSSVIVFWSYLMFLLQLRIFEKYAALINVIFYVIKGSNLFFIIFFLTLFGFGNTYYILATLDQYETPDKKLTGSDILTAFVFAYRIVLVLAELEKLKKNEENEWTGMINSIEKKVRITIEKEQEKTVRVVQSLKNKLREVGNTISKQQEFQFEIKQNFDTVKFAIEQIATSISDLKKQQEKLEEKVDSIQIIALENQNSEINQDKIEHKPEEPPQKMKRQKQVVKQKRRKESFQEKKQDNEDDLPNQTASKRLTRSYTNVFYLKNQVKIS</sequence>
<dbReference type="InParanoid" id="A0A077ZY56"/>
<keyword evidence="3" id="KW-1133">Transmembrane helix</keyword>
<feature type="transmembrane region" description="Helical" evidence="3">
    <location>
        <begin position="567"/>
        <end position="588"/>
    </location>
</feature>
<gene>
    <name evidence="4" type="primary">Contig5914.g6344</name>
    <name evidence="4" type="ORF">STYLEM_3793</name>
</gene>
<feature type="compositionally biased region" description="Basic residues" evidence="2">
    <location>
        <begin position="903"/>
        <end position="917"/>
    </location>
</feature>
<proteinExistence type="predicted"/>
<reference evidence="4 5" key="1">
    <citation type="submission" date="2014-06" db="EMBL/GenBank/DDBJ databases">
        <authorList>
            <person name="Swart Estienne"/>
        </authorList>
    </citation>
    <scope>NUCLEOTIDE SEQUENCE [LARGE SCALE GENOMIC DNA]</scope>
    <source>
        <strain evidence="4 5">130c</strain>
    </source>
</reference>
<evidence type="ECO:0000256" key="2">
    <source>
        <dbReference type="SAM" id="MobiDB-lite"/>
    </source>
</evidence>
<keyword evidence="1" id="KW-0175">Coiled coil</keyword>
<feature type="transmembrane region" description="Helical" evidence="3">
    <location>
        <begin position="716"/>
        <end position="738"/>
    </location>
</feature>
<keyword evidence="3" id="KW-0812">Transmembrane</keyword>
<evidence type="ECO:0000256" key="3">
    <source>
        <dbReference type="SAM" id="Phobius"/>
    </source>
</evidence>
<feature type="transmembrane region" description="Helical" evidence="3">
    <location>
        <begin position="643"/>
        <end position="667"/>
    </location>
</feature>